<sequence length="108" mass="12713">MVLEALNKIREAEENVEKMRQTAKAEVSAYEQKKAEEFKQKKAESQEKITDLLQTVETQKNEQLQKQKDILLSDAAEQTQEFKEKYEKNKDSIIDYVIERVKKIYGSQ</sequence>
<evidence type="ECO:0000256" key="1">
    <source>
        <dbReference type="SAM" id="Coils"/>
    </source>
</evidence>
<dbReference type="AlphaFoldDB" id="A0A0U2LXE1"/>
<name>A0A0U2LXE1_9ENTE</name>
<dbReference type="Proteomes" id="UP000067523">
    <property type="component" value="Chromosome"/>
</dbReference>
<proteinExistence type="predicted"/>
<evidence type="ECO:0000313" key="2">
    <source>
        <dbReference type="EMBL" id="ALS37861.1"/>
    </source>
</evidence>
<reference evidence="3" key="1">
    <citation type="submission" date="2015-12" db="EMBL/GenBank/DDBJ databases">
        <authorList>
            <person name="Lauer A."/>
            <person name="Humrighouse B."/>
            <person name="Loparev V."/>
            <person name="Shewmaker P.L."/>
            <person name="Whitney A.M."/>
            <person name="McLaughlin R.W."/>
        </authorList>
    </citation>
    <scope>NUCLEOTIDE SEQUENCE [LARGE SCALE GENOMIC DNA]</scope>
    <source>
        <strain evidence="3">LMG 26678</strain>
    </source>
</reference>
<protein>
    <recommendedName>
        <fullName evidence="4">ATPase V</fullName>
    </recommendedName>
</protein>
<evidence type="ECO:0008006" key="4">
    <source>
        <dbReference type="Google" id="ProtNLM"/>
    </source>
</evidence>
<accession>A0A0U2LXE1</accession>
<keyword evidence="1" id="KW-0175">Coiled coil</keyword>
<keyword evidence="3" id="KW-1185">Reference proteome</keyword>
<dbReference type="EMBL" id="CP013655">
    <property type="protein sequence ID" value="ALS37861.1"/>
    <property type="molecule type" value="Genomic_DNA"/>
</dbReference>
<feature type="coiled-coil region" evidence="1">
    <location>
        <begin position="2"/>
        <end position="81"/>
    </location>
</feature>
<dbReference type="RefSeq" id="WP_208927478.1">
    <property type="nucleotide sequence ID" value="NZ_CP013655.1"/>
</dbReference>
<gene>
    <name evidence="2" type="ORF">ATZ35_12095</name>
</gene>
<evidence type="ECO:0000313" key="3">
    <source>
        <dbReference type="Proteomes" id="UP000067523"/>
    </source>
</evidence>
<organism evidence="2 3">
    <name type="scientific">Enterococcus rotai</name>
    <dbReference type="NCBI Taxonomy" id="118060"/>
    <lineage>
        <taxon>Bacteria</taxon>
        <taxon>Bacillati</taxon>
        <taxon>Bacillota</taxon>
        <taxon>Bacilli</taxon>
        <taxon>Lactobacillales</taxon>
        <taxon>Enterococcaceae</taxon>
        <taxon>Enterococcus</taxon>
    </lineage>
</organism>
<dbReference type="KEGG" id="erx:ATZ35_12095"/>
<dbReference type="STRING" id="118060.ATZ35_12095"/>